<feature type="compositionally biased region" description="Polar residues" evidence="2">
    <location>
        <begin position="655"/>
        <end position="667"/>
    </location>
</feature>
<dbReference type="STRING" id="1507870.A0A1V8SC93"/>
<keyword evidence="4" id="KW-1185">Reference proteome</keyword>
<feature type="region of interest" description="Disordered" evidence="2">
    <location>
        <begin position="580"/>
        <end position="610"/>
    </location>
</feature>
<dbReference type="OrthoDB" id="3918393at2759"/>
<evidence type="ECO:0000256" key="1">
    <source>
        <dbReference type="SAM" id="Coils"/>
    </source>
</evidence>
<feature type="compositionally biased region" description="Polar residues" evidence="2">
    <location>
        <begin position="692"/>
        <end position="715"/>
    </location>
</feature>
<feature type="compositionally biased region" description="Basic and acidic residues" evidence="2">
    <location>
        <begin position="668"/>
        <end position="677"/>
    </location>
</feature>
<name>A0A1V8SC93_9PEZI</name>
<keyword evidence="1" id="KW-0175">Coiled coil</keyword>
<feature type="coiled-coil region" evidence="1">
    <location>
        <begin position="82"/>
        <end position="109"/>
    </location>
</feature>
<dbReference type="Proteomes" id="UP000192596">
    <property type="component" value="Unassembled WGS sequence"/>
</dbReference>
<evidence type="ECO:0000256" key="2">
    <source>
        <dbReference type="SAM" id="MobiDB-lite"/>
    </source>
</evidence>
<protein>
    <submittedName>
        <fullName evidence="3">Uncharacterized protein</fullName>
    </submittedName>
</protein>
<feature type="region of interest" description="Disordered" evidence="2">
    <location>
        <begin position="32"/>
        <end position="75"/>
    </location>
</feature>
<feature type="compositionally biased region" description="Basic residues" evidence="2">
    <location>
        <begin position="968"/>
        <end position="990"/>
    </location>
</feature>
<dbReference type="InParanoid" id="A0A1V8SC93"/>
<feature type="compositionally biased region" description="Basic and acidic residues" evidence="2">
    <location>
        <begin position="941"/>
        <end position="967"/>
    </location>
</feature>
<feature type="region of interest" description="Disordered" evidence="2">
    <location>
        <begin position="941"/>
        <end position="1002"/>
    </location>
</feature>
<dbReference type="EMBL" id="NAJO01000062">
    <property type="protein sequence ID" value="OQN96766.1"/>
    <property type="molecule type" value="Genomic_DNA"/>
</dbReference>
<comment type="caution">
    <text evidence="3">The sequence shown here is derived from an EMBL/GenBank/DDBJ whole genome shotgun (WGS) entry which is preliminary data.</text>
</comment>
<evidence type="ECO:0000313" key="4">
    <source>
        <dbReference type="Proteomes" id="UP000192596"/>
    </source>
</evidence>
<feature type="coiled-coil region" evidence="1">
    <location>
        <begin position="152"/>
        <end position="179"/>
    </location>
</feature>
<proteinExistence type="predicted"/>
<organism evidence="3 4">
    <name type="scientific">Cryoendolithus antarcticus</name>
    <dbReference type="NCBI Taxonomy" id="1507870"/>
    <lineage>
        <taxon>Eukaryota</taxon>
        <taxon>Fungi</taxon>
        <taxon>Dikarya</taxon>
        <taxon>Ascomycota</taxon>
        <taxon>Pezizomycotina</taxon>
        <taxon>Dothideomycetes</taxon>
        <taxon>Dothideomycetidae</taxon>
        <taxon>Cladosporiales</taxon>
        <taxon>Cladosporiaceae</taxon>
        <taxon>Cryoendolithus</taxon>
    </lineage>
</organism>
<feature type="region of interest" description="Disordered" evidence="2">
    <location>
        <begin position="877"/>
        <end position="897"/>
    </location>
</feature>
<feature type="compositionally biased region" description="Acidic residues" evidence="2">
    <location>
        <begin position="633"/>
        <end position="645"/>
    </location>
</feature>
<feature type="region of interest" description="Disordered" evidence="2">
    <location>
        <begin position="627"/>
        <end position="724"/>
    </location>
</feature>
<gene>
    <name evidence="3" type="ORF">B0A48_17190</name>
</gene>
<reference evidence="4" key="1">
    <citation type="submission" date="2017-03" db="EMBL/GenBank/DDBJ databases">
        <title>Genomes of endolithic fungi from Antarctica.</title>
        <authorList>
            <person name="Coleine C."/>
            <person name="Masonjones S."/>
            <person name="Stajich J.E."/>
        </authorList>
    </citation>
    <scope>NUCLEOTIDE SEQUENCE [LARGE SCALE GENOMIC DNA]</scope>
    <source>
        <strain evidence="4">CCFEE 5527</strain>
    </source>
</reference>
<sequence>MSLDTADLDILNGMNGMIGEKRRVSAARVMNGTTPRQDSGGVENVKHDDLPRNGPLSPTAENGQWSSAVGHATTAGKSGRVIETLMAANDRLKKELELVQLRSQEQERTIQTMRPQLEALRTENDNLQHAKNMDSSLLKRRDRKLELMKEEIGAERTRREAAEGRARRLEAERDEAVETARVEVQRAHDEAKHSTIHASILEQSHRQLSTEYQQRAGRFRKEFAQLRKDADADAPKVARLAVISGQMCAVFEQNTMVHEQYVEMHEKHKAAVEEWKEDVEVAASEETEKTRKLSQDMETVTKQMKWVMGMEKSRQVIKHFTDGAARVVAERTSWDLVHDGHNQIFALICHSTHGLALDELLRDVTDRYVAQELDDASEEDRLPQVELFGESALNETFDDNASPIVSDEPVEVGGQPVSLASHVVQRDGMKSREKVAAMQLSELPIPIRARFSGVLPVSSTKYLTTLRASQWDGQQGVYCYSGEPGTALMPLGGQEQMDLTALLHELTSFPALKRSADIRKKPQAPLISPSPPRERHWEFVGEQPRTSQWLVGMGETTELLSPDAAPEPSKDAIRYQQIATQTQETSGRIRMPQGVSVMPSQGENGDDEPEQTMEQLNNAFTALMKRPAVSDEASNESAEETDSDEGSGGVGTVGQTGWASLLGNGQKSVDDRVRQSKEQSSAVTRIVPQAIISDSESTADTTPQGSVPPTSSHETPATVEDSFPTYERRYAQVDGIGLMGDAANQAKWELENRQSAASVSTSRPLKTKDQVMLARQACAVTEADPRKPSFLASLKHMNGNADRKAASFQATLTPATYADTKLGGSESWADKVVPAQVAQRTGHLIDTSYVADAFRATPEQFPALTSRFSPSMRLPVKQAKATHEPQAWQRNSGQPGYAHAEGLLVDVSAPTTTSENTSTSTVKLAQHKSLLPKTLKIVDCDRGPHKQARDDDTVIERLRPDAGELPKRRSTMKQKAQNKAKKGKGSKSKASKPASKDKTMLELPDPIPMQKAKRVPEPVPLQAATMKHKADICDGERDDQQQGIFTERVSKLLLTQDVEAAPALVVQFGIVLLHRQETETARPAVAVADMQRQLDGGHDATGPPDRQAHIRFLTHLATAQQDIAHLLSVPGKLSHQNGQGSQSLMDAWCAEPPWDLSCEIFYEVEVIDIDKVQWLIVIHGNDRSDVGVSHIPQDPSAVYVHYPHHVWDARTQLRRTAGPTPTTDFVEAAKTFTKTFNTLKEAMGLPAIEADIPDIGELPAFTVQRVVAKRCFSQAIPLESASRSVVKEPDTSDDQQILATWAVNQVWNLILQFNDALDGEAGLLAVAGTEAEMLERGRLWWEASLELKDGLCKSAAEPDSEHLTQTLPALERTLGEIVGDCGLDNIGLGQYYGMELEELAEVVQPAVPPKVKGRTRKGKGNIRSAVQEDAGYIPFW</sequence>
<evidence type="ECO:0000313" key="3">
    <source>
        <dbReference type="EMBL" id="OQN96766.1"/>
    </source>
</evidence>
<accession>A0A1V8SC93</accession>